<feature type="region of interest" description="Disordered" evidence="1">
    <location>
        <begin position="146"/>
        <end position="167"/>
    </location>
</feature>
<protein>
    <recommendedName>
        <fullName evidence="3">TPM domain-containing protein</fullName>
    </recommendedName>
</protein>
<evidence type="ECO:0000259" key="3">
    <source>
        <dbReference type="Pfam" id="PF04536"/>
    </source>
</evidence>
<feature type="compositionally biased region" description="Gly residues" evidence="1">
    <location>
        <begin position="244"/>
        <end position="259"/>
    </location>
</feature>
<feature type="region of interest" description="Disordered" evidence="1">
    <location>
        <begin position="234"/>
        <end position="267"/>
    </location>
</feature>
<keyword evidence="2" id="KW-0812">Transmembrane</keyword>
<dbReference type="InterPro" id="IPR007621">
    <property type="entry name" value="TPM_dom"/>
</dbReference>
<dbReference type="PANTHER" id="PTHR30373">
    <property type="entry name" value="UPF0603 PROTEIN YGCG"/>
    <property type="match status" value="1"/>
</dbReference>
<accession>A0A1S2LSI2</accession>
<organism evidence="4 5">
    <name type="scientific">Anaerobacillus arseniciselenatis</name>
    <dbReference type="NCBI Taxonomy" id="85682"/>
    <lineage>
        <taxon>Bacteria</taxon>
        <taxon>Bacillati</taxon>
        <taxon>Bacillota</taxon>
        <taxon>Bacilli</taxon>
        <taxon>Bacillales</taxon>
        <taxon>Bacillaceae</taxon>
        <taxon>Anaerobacillus</taxon>
    </lineage>
</organism>
<comment type="caution">
    <text evidence="4">The sequence shown here is derived from an EMBL/GenBank/DDBJ whole genome shotgun (WGS) entry which is preliminary data.</text>
</comment>
<evidence type="ECO:0000256" key="1">
    <source>
        <dbReference type="SAM" id="MobiDB-lite"/>
    </source>
</evidence>
<proteinExistence type="predicted"/>
<evidence type="ECO:0000313" key="4">
    <source>
        <dbReference type="EMBL" id="OIJ15294.1"/>
    </source>
</evidence>
<dbReference type="AlphaFoldDB" id="A0A1S2LSI2"/>
<dbReference type="Gene3D" id="3.10.310.50">
    <property type="match status" value="1"/>
</dbReference>
<feature type="domain" description="TPM" evidence="3">
    <location>
        <begin position="17"/>
        <end position="137"/>
    </location>
</feature>
<reference evidence="4 5" key="1">
    <citation type="submission" date="2016-10" db="EMBL/GenBank/DDBJ databases">
        <title>Draft genome sequences of four alkaliphilic bacteria belonging to the Anaerobacillus genus.</title>
        <authorList>
            <person name="Bassil N.M."/>
            <person name="Lloyd J.R."/>
        </authorList>
    </citation>
    <scope>NUCLEOTIDE SEQUENCE [LARGE SCALE GENOMIC DNA]</scope>
    <source>
        <strain evidence="4 5">DSM 15340</strain>
    </source>
</reference>
<dbReference type="Proteomes" id="UP000180098">
    <property type="component" value="Unassembled WGS sequence"/>
</dbReference>
<dbReference type="OrthoDB" id="9806054at2"/>
<gene>
    <name evidence="4" type="ORF">BKP35_04690</name>
</gene>
<evidence type="ECO:0000313" key="5">
    <source>
        <dbReference type="Proteomes" id="UP000180098"/>
    </source>
</evidence>
<keyword evidence="5" id="KW-1185">Reference proteome</keyword>
<sequence length="267" mass="29695">MFFIFSGTSLAASNQLIYDFAELLTNEEVEQLESLASSYGQETEVDIVILTANHTDGKSIEQFMGDFYDEKGLGFDKPHGNTVILTIDMNEREVYVAGFYKGEEYINNYRADLIREEITPYLSEGDFYGAFKNYMDLTKHYLGIEPEAPSQPNVSPPNNQAGPPNNYNPNEENIFLNPIFQFLSSIFMGALVVGIMAYRSSPKKTTNSRTYLDEGRSAVTARRDSFIRKTVSKVRKPKNNNNRSGGGFGGGGFTGGGRSHSGSKGRF</sequence>
<dbReference type="Pfam" id="PF04536">
    <property type="entry name" value="TPM_phosphatase"/>
    <property type="match status" value="1"/>
</dbReference>
<dbReference type="PANTHER" id="PTHR30373:SF2">
    <property type="entry name" value="UPF0603 PROTEIN YGCG"/>
    <property type="match status" value="1"/>
</dbReference>
<evidence type="ECO:0000256" key="2">
    <source>
        <dbReference type="SAM" id="Phobius"/>
    </source>
</evidence>
<keyword evidence="2" id="KW-1133">Transmembrane helix</keyword>
<keyword evidence="2" id="KW-0472">Membrane</keyword>
<feature type="transmembrane region" description="Helical" evidence="2">
    <location>
        <begin position="179"/>
        <end position="198"/>
    </location>
</feature>
<name>A0A1S2LSI2_9BACI</name>
<feature type="compositionally biased region" description="Low complexity" evidence="1">
    <location>
        <begin position="150"/>
        <end position="167"/>
    </location>
</feature>
<dbReference type="EMBL" id="MLQQ01000002">
    <property type="protein sequence ID" value="OIJ15294.1"/>
    <property type="molecule type" value="Genomic_DNA"/>
</dbReference>